<dbReference type="EMBL" id="AP025523">
    <property type="protein sequence ID" value="BDE08176.1"/>
    <property type="molecule type" value="Genomic_DNA"/>
</dbReference>
<keyword evidence="1" id="KW-1133">Transmembrane helix</keyword>
<keyword evidence="1" id="KW-0812">Transmembrane</keyword>
<feature type="transmembrane region" description="Helical" evidence="1">
    <location>
        <begin position="37"/>
        <end position="58"/>
    </location>
</feature>
<keyword evidence="1" id="KW-0472">Membrane</keyword>
<protein>
    <submittedName>
        <fullName evidence="2">Uncharacterized protein</fullName>
    </submittedName>
</protein>
<reference evidence="2 3" key="1">
    <citation type="journal article" date="2022" name="ISME Commun">
        <title>Vulcanimicrobium alpinus gen. nov. sp. nov., the first cultivated representative of the candidate phylum 'Eremiobacterota', is a metabolically versatile aerobic anoxygenic phototroph.</title>
        <authorList>
            <person name="Yabe S."/>
            <person name="Muto K."/>
            <person name="Abe K."/>
            <person name="Yokota A."/>
            <person name="Staudigel H."/>
            <person name="Tebo B.M."/>
        </authorList>
    </citation>
    <scope>NUCLEOTIDE SEQUENCE [LARGE SCALE GENOMIC DNA]</scope>
    <source>
        <strain evidence="2 3">WC8-2</strain>
    </source>
</reference>
<gene>
    <name evidence="2" type="ORF">WPS_34520</name>
</gene>
<dbReference type="Proteomes" id="UP001317532">
    <property type="component" value="Chromosome"/>
</dbReference>
<dbReference type="RefSeq" id="WP_317995722.1">
    <property type="nucleotide sequence ID" value="NZ_AP025523.1"/>
</dbReference>
<evidence type="ECO:0000256" key="1">
    <source>
        <dbReference type="SAM" id="Phobius"/>
    </source>
</evidence>
<keyword evidence="3" id="KW-1185">Reference proteome</keyword>
<dbReference type="KEGG" id="vab:WPS_34520"/>
<dbReference type="AlphaFoldDB" id="A0AAN1XZF2"/>
<evidence type="ECO:0000313" key="3">
    <source>
        <dbReference type="Proteomes" id="UP001317532"/>
    </source>
</evidence>
<sequence length="102" mass="10668">MIARVGAGLAVLLLAIAGFKASRSWGGTHWPQAEFDLFVTFLLSIALLVAGALAANVSGDYAVAIRRGVRAGDEILQQGTILGYVGVAVMTVATIAWIALRR</sequence>
<name>A0AAN1XZF2_UNVUL</name>
<proteinExistence type="predicted"/>
<evidence type="ECO:0000313" key="2">
    <source>
        <dbReference type="EMBL" id="BDE08176.1"/>
    </source>
</evidence>
<accession>A0AAN1XZF2</accession>
<feature type="transmembrane region" description="Helical" evidence="1">
    <location>
        <begin position="79"/>
        <end position="100"/>
    </location>
</feature>
<organism evidence="2 3">
    <name type="scientific">Vulcanimicrobium alpinum</name>
    <dbReference type="NCBI Taxonomy" id="3016050"/>
    <lineage>
        <taxon>Bacteria</taxon>
        <taxon>Bacillati</taxon>
        <taxon>Vulcanimicrobiota</taxon>
        <taxon>Vulcanimicrobiia</taxon>
        <taxon>Vulcanimicrobiales</taxon>
        <taxon>Vulcanimicrobiaceae</taxon>
        <taxon>Vulcanimicrobium</taxon>
    </lineage>
</organism>